<feature type="compositionally biased region" description="Polar residues" evidence="1">
    <location>
        <begin position="1087"/>
        <end position="1139"/>
    </location>
</feature>
<feature type="compositionally biased region" description="Polar residues" evidence="1">
    <location>
        <begin position="2065"/>
        <end position="2076"/>
    </location>
</feature>
<feature type="region of interest" description="Disordered" evidence="1">
    <location>
        <begin position="328"/>
        <end position="414"/>
    </location>
</feature>
<feature type="compositionally biased region" description="Polar residues" evidence="1">
    <location>
        <begin position="746"/>
        <end position="756"/>
    </location>
</feature>
<feature type="compositionally biased region" description="Low complexity" evidence="1">
    <location>
        <begin position="1876"/>
        <end position="1891"/>
    </location>
</feature>
<evidence type="ECO:0000313" key="3">
    <source>
        <dbReference type="EMBL" id="KAK0061163.1"/>
    </source>
</evidence>
<feature type="compositionally biased region" description="Basic and acidic residues" evidence="1">
    <location>
        <begin position="1562"/>
        <end position="1573"/>
    </location>
</feature>
<sequence>MQRDKHLSLDDLFIPRNLWQRFEQLMVQQMFRLQTEDTAAQDSSSTCSTYSGETGSSETILNIPCMPSASQLQRNTNALCTMHMGQHPLVGLPNLARSMSPLLEALVFIMKDMQSSTSPTDALDAVDRSRQCKKVLSRVYKQSLNLESQLHQYINPGLVTSLQKRTVRATKQIDLISRLIKKLKKESSKRYYDHESFRRANEISAQLKSLLSQQRCEWQCVGRLKETLTMAKEITSILKFICKLTSLIERNADAFRRMYEGPPPYDDANNVSSSIGTTDNLESSDATMEKLRSHSNTLPRLSQSEVTISLSLDYLHKPECEPRNARKLKRCKKKNVERDSTTSGAEFSKDHCNRRSKSRSRKHQSVRGSGIKQDIFNPSRSQHSIMRKHSSKSVHRHRQFYEPREKHRKKHSSIKHRRYVYHIRRPKKSSCSGHSHASNKCSVCTRSCCMQCHSHPSCKESDRKKKKTCLKNHKKRASVLSDIDSSQGRVSDGKSDKEKCSPKKKKSKTKNKTRKESGKPCCCRLKQLDLVLDRCDNKKQNSAQNCSDGKFYMHTKQSGNSFDSRRPLLFSSSESNIEDDHPESHQTSQGELSSNNKYHKPKKSVKQEVNSSVEEDRSTGISGVNSFTNSLEFCTSVSTEISSCTDYLSSECDVSEISSKRANRQGSSKRADRHVNKPNVSKSDSLSSSKLNSGPKSTQQTMSGISSSSSLPELQFSVTGQSTTRLNDHTSASNTESLLDSKETSLKTSQHTGTELHSGTLSEVSIGLSLSSKRSCIICNSVSSVSCVSNKSGKKDHGRKPSLHSARKSLRSAHHQDSHDAIRNKSTRKHFPRPGARTPSVSLSKVSIQFCSAKTQTLQRSVSSRSASKEFYLHDERQLAFASEKPIRKSNIADRCSPQVSITLSHRQSKQTYQEESFPEKHLSHKALDPIDLAEGYSTQKQIKPLLSRPSKQSSAIEERPQEKQSLILSQRSPGHSFKIEGSLSRRSSKQSYNLEECLPEMQRVILSQRPSRHEIESFLPERQFIVSQRQSRQIEECSPERQSVPLSKESSRQSYESEECMIEKQSVILSKQQSRQSYECEEQSQDRQSVILSQRPSRQSYESEIQSQDKQSVILSQRQSRQSCKSEIQSQERQSVILSKQPSKQSYESEEQSQDRQSVILSQRQSRQSNESEIQSQDRQSVILSQRPSRQSYDSEIQTQERQSVILSQRQSRQSNESEIQSQDRQSVILSQRPSRQSYDSEIQMQERQSVILSQRQSRQSYESEECSIERQSVILEKQPSRQSCKSEERSIERESVILSKRQSKQSNESEIQSQERQSVILSQRPSRQSYDSEIQTQERQSVILSQRQSRQSYESEECSIERQSVILEKQPSRQSCKSEERSIERESVILSKRQSKQSNESEIQSQDRQSVILSQRPSRQSYDSEIQMQERQSVILSQRQSRQSCESEIQSQERQSVILSKQPSKQSYESEEQSQDRQSVILSQSQSRQSNESEIQSQERQSVILSQRPSRQSYDSEIQTQERQSVILSQRQSRQSYESEECSIERQSVILEKQPSRQSCKSEERSIERESVILSKGQSKQSYASEEPSIERQSVILSQWQSRQSYESEEQSQERQSIILSQRQSRQSHNIEECSTERQSIIISKRPSKQSYESEERSTERESAILSKRPSKSYESEENSIERQSVILEKLPSRPSFESEERSIERQSVTSSKRPSRPSFESEERSIERQSVISSKRPSRQSHENEECSPERESVIISKRPSRESYEIEEHSTERESVILKKHPSRESNETDKYSPERDRQSFENHSPKKVSVIFLQPDSTLSEVEEQSLKRHSKVYSYNEFSPQKPLKGKYIGDEITLDDTYSNKKPSENQNATSSPSKKVSKKAVTSLDQMTRRHSSPAFVSVESYRKSKISPTATPKHRSPTATPKHRRSSTATPKHRSSTATPRQSIEKTKEHSETSIHSLSNERNSFNDEESDDSTPELEQEPEETPRRVPSSKTTSPKKKPSRVESKKDAKYQSARSQRSSLIQNQMTPKNKTPERIRSPKAASSQTSVKRLKKQMLTVSDETTASESLQEETDDKKGAKEGWYKHRWWWLLALLLLLALLYLIYCSYTSPACTRCTLPLPNIFFYLLNKIVNSARLVHFGPTPS</sequence>
<feature type="compositionally biased region" description="Polar residues" evidence="1">
    <location>
        <begin position="1306"/>
        <end position="1346"/>
    </location>
</feature>
<proteinExistence type="predicted"/>
<feature type="compositionally biased region" description="Basic residues" evidence="1">
    <location>
        <begin position="1921"/>
        <end position="1944"/>
    </location>
</feature>
<feature type="compositionally biased region" description="Basic residues" evidence="1">
    <location>
        <begin position="464"/>
        <end position="477"/>
    </location>
</feature>
<feature type="region of interest" description="Disordered" evidence="1">
    <location>
        <begin position="1037"/>
        <end position="1056"/>
    </location>
</feature>
<reference evidence="3" key="1">
    <citation type="journal article" date="2023" name="PLoS Negl. Trop. Dis.">
        <title>A genome sequence for Biomphalaria pfeifferi, the major vector snail for the human-infecting parasite Schistosoma mansoni.</title>
        <authorList>
            <person name="Bu L."/>
            <person name="Lu L."/>
            <person name="Laidemitt M.R."/>
            <person name="Zhang S.M."/>
            <person name="Mutuku M."/>
            <person name="Mkoji G."/>
            <person name="Steinauer M."/>
            <person name="Loker E.S."/>
        </authorList>
    </citation>
    <scope>NUCLEOTIDE SEQUENCE</scope>
    <source>
        <strain evidence="3">KasaAsao</strain>
    </source>
</reference>
<feature type="compositionally biased region" description="Polar residues" evidence="1">
    <location>
        <begin position="1179"/>
        <end position="1208"/>
    </location>
</feature>
<feature type="compositionally biased region" description="Basic and acidic residues" evidence="1">
    <location>
        <begin position="1952"/>
        <end position="1962"/>
    </location>
</feature>
<feature type="compositionally biased region" description="Basic residues" evidence="1">
    <location>
        <begin position="792"/>
        <end position="813"/>
    </location>
</feature>
<dbReference type="Proteomes" id="UP001233172">
    <property type="component" value="Unassembled WGS sequence"/>
</dbReference>
<feature type="compositionally biased region" description="Low complexity" evidence="1">
    <location>
        <begin position="1156"/>
        <end position="1178"/>
    </location>
</feature>
<feature type="region of interest" description="Disordered" evidence="1">
    <location>
        <begin position="574"/>
        <end position="622"/>
    </location>
</feature>
<feature type="compositionally biased region" description="Polar residues" evidence="1">
    <location>
        <begin position="1963"/>
        <end position="1972"/>
    </location>
</feature>
<feature type="compositionally biased region" description="Basic and acidic residues" evidence="1">
    <location>
        <begin position="1763"/>
        <end position="1809"/>
    </location>
</feature>
<feature type="region of interest" description="Disordered" evidence="1">
    <location>
        <begin position="1079"/>
        <end position="1245"/>
    </location>
</feature>
<feature type="compositionally biased region" description="Basic residues" evidence="1">
    <location>
        <begin position="385"/>
        <end position="398"/>
    </location>
</feature>
<organism evidence="3 4">
    <name type="scientific">Biomphalaria pfeifferi</name>
    <name type="common">Bloodfluke planorb</name>
    <name type="synonym">Freshwater snail</name>
    <dbReference type="NCBI Taxonomy" id="112525"/>
    <lineage>
        <taxon>Eukaryota</taxon>
        <taxon>Metazoa</taxon>
        <taxon>Spiralia</taxon>
        <taxon>Lophotrochozoa</taxon>
        <taxon>Mollusca</taxon>
        <taxon>Gastropoda</taxon>
        <taxon>Heterobranchia</taxon>
        <taxon>Euthyneura</taxon>
        <taxon>Panpulmonata</taxon>
        <taxon>Hygrophila</taxon>
        <taxon>Lymnaeoidea</taxon>
        <taxon>Planorbidae</taxon>
        <taxon>Biomphalaria</taxon>
    </lineage>
</organism>
<feature type="compositionally biased region" description="Basic residues" evidence="1">
    <location>
        <begin position="354"/>
        <end position="365"/>
    </location>
</feature>
<feature type="compositionally biased region" description="Acidic residues" evidence="1">
    <location>
        <begin position="1975"/>
        <end position="1991"/>
    </location>
</feature>
<feature type="region of interest" description="Disordered" evidence="1">
    <location>
        <begin position="1554"/>
        <end position="1594"/>
    </location>
</feature>
<feature type="compositionally biased region" description="Basic and acidic residues" evidence="1">
    <location>
        <begin position="1743"/>
        <end position="1756"/>
    </location>
</feature>
<accession>A0AAD8BVW0</accession>
<feature type="region of interest" description="Disordered" evidence="1">
    <location>
        <begin position="1608"/>
        <end position="1814"/>
    </location>
</feature>
<feature type="compositionally biased region" description="Polar residues" evidence="1">
    <location>
        <begin position="585"/>
        <end position="596"/>
    </location>
</feature>
<feature type="compositionally biased region" description="Basic and acidic residues" evidence="1">
    <location>
        <begin position="1378"/>
        <end position="1389"/>
    </location>
</feature>
<feature type="compositionally biased region" description="Polar residues" evidence="1">
    <location>
        <begin position="1398"/>
        <end position="1429"/>
    </location>
</feature>
<feature type="region of interest" description="Disordered" evidence="1">
    <location>
        <begin position="787"/>
        <end position="840"/>
    </location>
</feature>
<feature type="compositionally biased region" description="Low complexity" evidence="1">
    <location>
        <begin position="1447"/>
        <end position="1469"/>
    </location>
</feature>
<feature type="compositionally biased region" description="Basic and acidic residues" evidence="1">
    <location>
        <begin position="814"/>
        <end position="823"/>
    </location>
</feature>
<keyword evidence="2" id="KW-1133">Transmembrane helix</keyword>
<feature type="compositionally biased region" description="Polar residues" evidence="1">
    <location>
        <begin position="2022"/>
        <end position="2039"/>
    </location>
</feature>
<feature type="region of interest" description="Disordered" evidence="1">
    <location>
        <begin position="2065"/>
        <end position="2084"/>
    </location>
</feature>
<feature type="region of interest" description="Disordered" evidence="1">
    <location>
        <begin position="454"/>
        <end position="518"/>
    </location>
</feature>
<feature type="region of interest" description="Disordered" evidence="1">
    <location>
        <begin position="1447"/>
        <end position="1532"/>
    </location>
</feature>
<feature type="compositionally biased region" description="Polar residues" evidence="1">
    <location>
        <begin position="1505"/>
        <end position="1530"/>
    </location>
</feature>
<feature type="compositionally biased region" description="Low complexity" evidence="1">
    <location>
        <begin position="677"/>
        <end position="710"/>
    </location>
</feature>
<feature type="compositionally biased region" description="Low complexity" evidence="1">
    <location>
        <begin position="1478"/>
        <end position="1504"/>
    </location>
</feature>
<feature type="compositionally biased region" description="Polar residues" evidence="1">
    <location>
        <begin position="716"/>
        <end position="738"/>
    </location>
</feature>
<feature type="compositionally biased region" description="Basic residues" evidence="1">
    <location>
        <begin position="502"/>
        <end position="513"/>
    </location>
</feature>
<feature type="compositionally biased region" description="Low complexity" evidence="1">
    <location>
        <begin position="1616"/>
        <end position="1630"/>
    </location>
</feature>
<feature type="region of interest" description="Disordered" evidence="1">
    <location>
        <begin position="262"/>
        <end position="284"/>
    </location>
</feature>
<reference evidence="3" key="2">
    <citation type="submission" date="2023-04" db="EMBL/GenBank/DDBJ databases">
        <authorList>
            <person name="Bu L."/>
            <person name="Lu L."/>
            <person name="Laidemitt M.R."/>
            <person name="Zhang S.M."/>
            <person name="Mutuku M."/>
            <person name="Mkoji G."/>
            <person name="Steinauer M."/>
            <person name="Loker E.S."/>
        </authorList>
    </citation>
    <scope>NUCLEOTIDE SEQUENCE</scope>
    <source>
        <strain evidence="3">KasaAsao</strain>
        <tissue evidence="3">Whole Snail</tissue>
    </source>
</reference>
<feature type="region of interest" description="Disordered" evidence="1">
    <location>
        <begin position="1278"/>
        <end position="1348"/>
    </location>
</feature>
<keyword evidence="2" id="KW-0472">Membrane</keyword>
<protein>
    <submittedName>
        <fullName evidence="3">Serine/arginine repetitive matrix protein 5</fullName>
    </submittedName>
</protein>
<evidence type="ECO:0000256" key="1">
    <source>
        <dbReference type="SAM" id="MobiDB-lite"/>
    </source>
</evidence>
<feature type="transmembrane region" description="Helical" evidence="2">
    <location>
        <begin position="2096"/>
        <end position="2113"/>
    </location>
</feature>
<feature type="compositionally biased region" description="Basic and acidic residues" evidence="1">
    <location>
        <begin position="1286"/>
        <end position="1297"/>
    </location>
</feature>
<keyword evidence="2" id="KW-0812">Transmembrane</keyword>
<feature type="region of interest" description="Disordered" evidence="1">
    <location>
        <begin position="655"/>
        <end position="756"/>
    </location>
</feature>
<comment type="caution">
    <text evidence="3">The sequence shown here is derived from an EMBL/GenBank/DDBJ whole genome shotgun (WGS) entry which is preliminary data.</text>
</comment>
<keyword evidence="4" id="KW-1185">Reference proteome</keyword>
<feature type="compositionally biased region" description="Basic and acidic residues" evidence="1">
    <location>
        <begin position="2010"/>
        <end position="2019"/>
    </location>
</feature>
<evidence type="ECO:0000313" key="4">
    <source>
        <dbReference type="Proteomes" id="UP001233172"/>
    </source>
</evidence>
<feature type="compositionally biased region" description="Polar residues" evidence="1">
    <location>
        <begin position="1225"/>
        <end position="1245"/>
    </location>
</feature>
<gene>
    <name evidence="3" type="ORF">Bpfe_009324</name>
</gene>
<feature type="compositionally biased region" description="Basic and acidic residues" evidence="1">
    <location>
        <begin position="1654"/>
        <end position="1665"/>
    </location>
</feature>
<feature type="region of interest" description="Disordered" evidence="1">
    <location>
        <begin position="940"/>
        <end position="972"/>
    </location>
</feature>
<feature type="compositionally biased region" description="Basic and acidic residues" evidence="1">
    <location>
        <begin position="491"/>
        <end position="501"/>
    </location>
</feature>
<feature type="compositionally biased region" description="Polar residues" evidence="1">
    <location>
        <begin position="269"/>
        <end position="284"/>
    </location>
</feature>
<name>A0AAD8BVW0_BIOPF</name>
<evidence type="ECO:0000256" key="2">
    <source>
        <dbReference type="SAM" id="Phobius"/>
    </source>
</evidence>
<feature type="region of interest" description="Disordered" evidence="1">
    <location>
        <begin position="1370"/>
        <end position="1429"/>
    </location>
</feature>
<feature type="compositionally biased region" description="Low complexity" evidence="1">
    <location>
        <begin position="1708"/>
        <end position="1721"/>
    </location>
</feature>
<feature type="compositionally biased region" description="Low complexity" evidence="1">
    <location>
        <begin position="1209"/>
        <end position="1224"/>
    </location>
</feature>
<feature type="region of interest" description="Disordered" evidence="1">
    <location>
        <begin position="1833"/>
        <end position="2060"/>
    </location>
</feature>
<dbReference type="EMBL" id="JASAOG010000031">
    <property type="protein sequence ID" value="KAK0061163.1"/>
    <property type="molecule type" value="Genomic_DNA"/>
</dbReference>